<dbReference type="RefSeq" id="XP_034242535.1">
    <property type="nucleotide sequence ID" value="XM_034386644.1"/>
</dbReference>
<keyword evidence="1" id="KW-0732">Signal</keyword>
<dbReference type="Pfam" id="PF06477">
    <property type="entry name" value="DUF1091"/>
    <property type="match status" value="1"/>
</dbReference>
<dbReference type="Proteomes" id="UP000515158">
    <property type="component" value="Unplaced"/>
</dbReference>
<protein>
    <submittedName>
        <fullName evidence="3">Uncharacterized protein LOC117646021</fullName>
    </submittedName>
</protein>
<evidence type="ECO:0000313" key="2">
    <source>
        <dbReference type="Proteomes" id="UP000515158"/>
    </source>
</evidence>
<evidence type="ECO:0000256" key="1">
    <source>
        <dbReference type="ARBA" id="ARBA00022729"/>
    </source>
</evidence>
<keyword evidence="2" id="KW-1185">Reference proteome</keyword>
<accession>A0A6P8YY11</accession>
<sequence length="119" mass="13772">MVKLDVAKWDTVSGWREHFFVVPPQDFCFVMEEVGKELVVLLATHIDGFPRKCPVPNRTYNVTNTPSRVGQLRHFPVLPYGRFRAYAIGVYSKRPEVKKPRFCIKLIVDLTEKVITHIS</sequence>
<gene>
    <name evidence="3" type="primary">LOC117646021</name>
</gene>
<organism evidence="3">
    <name type="scientific">Thrips palmi</name>
    <name type="common">Melon thrips</name>
    <dbReference type="NCBI Taxonomy" id="161013"/>
    <lineage>
        <taxon>Eukaryota</taxon>
        <taxon>Metazoa</taxon>
        <taxon>Ecdysozoa</taxon>
        <taxon>Arthropoda</taxon>
        <taxon>Hexapoda</taxon>
        <taxon>Insecta</taxon>
        <taxon>Pterygota</taxon>
        <taxon>Neoptera</taxon>
        <taxon>Paraneoptera</taxon>
        <taxon>Thysanoptera</taxon>
        <taxon>Terebrantia</taxon>
        <taxon>Thripoidea</taxon>
        <taxon>Thripidae</taxon>
        <taxon>Thrips</taxon>
    </lineage>
</organism>
<name>A0A6P8YY11_THRPL</name>
<evidence type="ECO:0000313" key="3">
    <source>
        <dbReference type="RefSeq" id="XP_034242535.1"/>
    </source>
</evidence>
<dbReference type="InterPro" id="IPR036846">
    <property type="entry name" value="GM2-AP_sf"/>
</dbReference>
<reference evidence="3" key="1">
    <citation type="submission" date="2025-08" db="UniProtKB">
        <authorList>
            <consortium name="RefSeq"/>
        </authorList>
    </citation>
    <scope>IDENTIFICATION</scope>
    <source>
        <tissue evidence="3">Total insect</tissue>
    </source>
</reference>
<dbReference type="GeneID" id="117646021"/>
<dbReference type="InterPro" id="IPR010512">
    <property type="entry name" value="DUF1091"/>
</dbReference>
<dbReference type="SUPFAM" id="SSF63707">
    <property type="entry name" value="Ganglioside M2 (gm2) activator"/>
    <property type="match status" value="1"/>
</dbReference>
<dbReference type="KEGG" id="tpal:117646021"/>
<dbReference type="AlphaFoldDB" id="A0A6P8YY11"/>
<dbReference type="InParanoid" id="A0A6P8YY11"/>
<proteinExistence type="predicted"/>
<dbReference type="OrthoDB" id="8213594at2759"/>